<proteinExistence type="predicted"/>
<gene>
    <name evidence="1" type="ORF">ACJIZ3_010097</name>
</gene>
<name>A0ABD3TFH5_9LAMI</name>
<dbReference type="Proteomes" id="UP001634393">
    <property type="component" value="Unassembled WGS sequence"/>
</dbReference>
<dbReference type="EMBL" id="JBJXBP010000004">
    <property type="protein sequence ID" value="KAL3835361.1"/>
    <property type="molecule type" value="Genomic_DNA"/>
</dbReference>
<sequence length="99" mass="11673">MECSTISRSIPWEPLLLPFRLLFPLVPRVWFLRSGILINGAVVLVHRKLLLSLEENRPEPCRNHHAIGIYPRNTTPHYNVYLYTMYVKIDGAWCQENRQ</sequence>
<evidence type="ECO:0000313" key="1">
    <source>
        <dbReference type="EMBL" id="KAL3835361.1"/>
    </source>
</evidence>
<accession>A0ABD3TFH5</accession>
<organism evidence="1 2">
    <name type="scientific">Penstemon smallii</name>
    <dbReference type="NCBI Taxonomy" id="265156"/>
    <lineage>
        <taxon>Eukaryota</taxon>
        <taxon>Viridiplantae</taxon>
        <taxon>Streptophyta</taxon>
        <taxon>Embryophyta</taxon>
        <taxon>Tracheophyta</taxon>
        <taxon>Spermatophyta</taxon>
        <taxon>Magnoliopsida</taxon>
        <taxon>eudicotyledons</taxon>
        <taxon>Gunneridae</taxon>
        <taxon>Pentapetalae</taxon>
        <taxon>asterids</taxon>
        <taxon>lamiids</taxon>
        <taxon>Lamiales</taxon>
        <taxon>Plantaginaceae</taxon>
        <taxon>Cheloneae</taxon>
        <taxon>Penstemon</taxon>
    </lineage>
</organism>
<dbReference type="AlphaFoldDB" id="A0ABD3TFH5"/>
<protein>
    <submittedName>
        <fullName evidence="1">Uncharacterized protein</fullName>
    </submittedName>
</protein>
<keyword evidence="2" id="KW-1185">Reference proteome</keyword>
<comment type="caution">
    <text evidence="1">The sequence shown here is derived from an EMBL/GenBank/DDBJ whole genome shotgun (WGS) entry which is preliminary data.</text>
</comment>
<evidence type="ECO:0000313" key="2">
    <source>
        <dbReference type="Proteomes" id="UP001634393"/>
    </source>
</evidence>
<reference evidence="1 2" key="1">
    <citation type="submission" date="2024-12" db="EMBL/GenBank/DDBJ databases">
        <title>The unique morphological basis and parallel evolutionary history of personate flowers in Penstemon.</title>
        <authorList>
            <person name="Depatie T.H."/>
            <person name="Wessinger C.A."/>
        </authorList>
    </citation>
    <scope>NUCLEOTIDE SEQUENCE [LARGE SCALE GENOMIC DNA]</scope>
    <source>
        <strain evidence="1">WTNN_2</strain>
        <tissue evidence="1">Leaf</tissue>
    </source>
</reference>